<dbReference type="EMBL" id="KL363198">
    <property type="protein sequence ID" value="KFD55709.1"/>
    <property type="molecule type" value="Genomic_DNA"/>
</dbReference>
<name>A0A085MER3_9BILA</name>
<proteinExistence type="predicted"/>
<dbReference type="Proteomes" id="UP000030764">
    <property type="component" value="Unassembled WGS sequence"/>
</dbReference>
<organism evidence="1 2">
    <name type="scientific">Trichuris suis</name>
    <name type="common">pig whipworm</name>
    <dbReference type="NCBI Taxonomy" id="68888"/>
    <lineage>
        <taxon>Eukaryota</taxon>
        <taxon>Metazoa</taxon>
        <taxon>Ecdysozoa</taxon>
        <taxon>Nematoda</taxon>
        <taxon>Enoplea</taxon>
        <taxon>Dorylaimia</taxon>
        <taxon>Trichinellida</taxon>
        <taxon>Trichuridae</taxon>
        <taxon>Trichuris</taxon>
    </lineage>
</organism>
<gene>
    <name evidence="1" type="ORF">M513_03457</name>
</gene>
<keyword evidence="2" id="KW-1185">Reference proteome</keyword>
<accession>A0A085MER3</accession>
<sequence>MVSFVQRSPLRALFHQLQRYGVPCCCNLDLCQSLNVSVLSVVENFARCTVRLDFSELLADVLDTISDLLHIGVQCTSQVLQHYQDFPDRLTLMGLIPNPDCSWEEVSPYFFRQFTDALCPLGSCQYLRELRQALLLSWHIMCLKRLQHLIDSRKWDTGATSQFDRRTLKDSFPSCLLNDSKCLVKLRQALLGKRSKLRCT</sequence>
<evidence type="ECO:0000313" key="1">
    <source>
        <dbReference type="EMBL" id="KFD55709.1"/>
    </source>
</evidence>
<protein>
    <submittedName>
        <fullName evidence="1">Uncharacterized protein</fullName>
    </submittedName>
</protein>
<evidence type="ECO:0000313" key="2">
    <source>
        <dbReference type="Proteomes" id="UP000030764"/>
    </source>
</evidence>
<reference evidence="1 2" key="1">
    <citation type="journal article" date="2014" name="Nat. Genet.">
        <title>Genome and transcriptome of the porcine whipworm Trichuris suis.</title>
        <authorList>
            <person name="Jex A.R."/>
            <person name="Nejsum P."/>
            <person name="Schwarz E.M."/>
            <person name="Hu L."/>
            <person name="Young N.D."/>
            <person name="Hall R.S."/>
            <person name="Korhonen P.K."/>
            <person name="Liao S."/>
            <person name="Thamsborg S."/>
            <person name="Xia J."/>
            <person name="Xu P."/>
            <person name="Wang S."/>
            <person name="Scheerlinck J.P."/>
            <person name="Hofmann A."/>
            <person name="Sternberg P.W."/>
            <person name="Wang J."/>
            <person name="Gasser R.B."/>
        </authorList>
    </citation>
    <scope>NUCLEOTIDE SEQUENCE [LARGE SCALE GENOMIC DNA]</scope>
    <source>
        <strain evidence="1">DCEP-RM93M</strain>
    </source>
</reference>
<dbReference type="AlphaFoldDB" id="A0A085MER3"/>